<comment type="caution">
    <text evidence="4">The sequence shown here is derived from an EMBL/GenBank/DDBJ whole genome shotgun (WGS) entry which is preliminary data.</text>
</comment>
<evidence type="ECO:0000313" key="5">
    <source>
        <dbReference type="Proteomes" id="UP001500635"/>
    </source>
</evidence>
<dbReference type="SUPFAM" id="SSF53720">
    <property type="entry name" value="ALDH-like"/>
    <property type="match status" value="1"/>
</dbReference>
<keyword evidence="5" id="KW-1185">Reference proteome</keyword>
<evidence type="ECO:0000256" key="1">
    <source>
        <dbReference type="ARBA" id="ARBA00023002"/>
    </source>
</evidence>
<dbReference type="RefSeq" id="WP_344992250.1">
    <property type="nucleotide sequence ID" value="NZ_BAABFR010000012.1"/>
</dbReference>
<proteinExistence type="predicted"/>
<feature type="region of interest" description="Disordered" evidence="2">
    <location>
        <begin position="23"/>
        <end position="45"/>
    </location>
</feature>
<dbReference type="Gene3D" id="3.40.605.10">
    <property type="entry name" value="Aldehyde Dehydrogenase, Chain A, domain 1"/>
    <property type="match status" value="1"/>
</dbReference>
<dbReference type="InterPro" id="IPR016162">
    <property type="entry name" value="Ald_DH_N"/>
</dbReference>
<dbReference type="Gene3D" id="3.40.309.10">
    <property type="entry name" value="Aldehyde Dehydrogenase, Chain A, domain 2"/>
    <property type="match status" value="1"/>
</dbReference>
<dbReference type="Proteomes" id="UP001500635">
    <property type="component" value="Unassembled WGS sequence"/>
</dbReference>
<evidence type="ECO:0000256" key="2">
    <source>
        <dbReference type="SAM" id="MobiDB-lite"/>
    </source>
</evidence>
<reference evidence="5" key="1">
    <citation type="journal article" date="2019" name="Int. J. Syst. Evol. Microbiol.">
        <title>The Global Catalogue of Microorganisms (GCM) 10K type strain sequencing project: providing services to taxonomists for standard genome sequencing and annotation.</title>
        <authorList>
            <consortium name="The Broad Institute Genomics Platform"/>
            <consortium name="The Broad Institute Genome Sequencing Center for Infectious Disease"/>
            <person name="Wu L."/>
            <person name="Ma J."/>
        </authorList>
    </citation>
    <scope>NUCLEOTIDE SEQUENCE [LARGE SCALE GENOMIC DNA]</scope>
    <source>
        <strain evidence="5">JCM 17688</strain>
    </source>
</reference>
<keyword evidence="1" id="KW-0560">Oxidoreductase</keyword>
<organism evidence="4 5">
    <name type="scientific">Tsukamurella soli</name>
    <dbReference type="NCBI Taxonomy" id="644556"/>
    <lineage>
        <taxon>Bacteria</taxon>
        <taxon>Bacillati</taxon>
        <taxon>Actinomycetota</taxon>
        <taxon>Actinomycetes</taxon>
        <taxon>Mycobacteriales</taxon>
        <taxon>Tsukamurellaceae</taxon>
        <taxon>Tsukamurella</taxon>
    </lineage>
</organism>
<dbReference type="EMBL" id="BAABFR010000012">
    <property type="protein sequence ID" value="GAA4387386.1"/>
    <property type="molecule type" value="Genomic_DNA"/>
</dbReference>
<dbReference type="Pfam" id="PF00171">
    <property type="entry name" value="Aldedh"/>
    <property type="match status" value="1"/>
</dbReference>
<gene>
    <name evidence="4" type="ORF">GCM10023147_11750</name>
</gene>
<name>A0ABP8J9P3_9ACTN</name>
<protein>
    <recommendedName>
        <fullName evidence="3">Aldehyde dehydrogenase domain-containing protein</fullName>
    </recommendedName>
</protein>
<dbReference type="InterPro" id="IPR016161">
    <property type="entry name" value="Ald_DH/histidinol_DH"/>
</dbReference>
<sequence length="495" mass="50406">MTTAADRDREAIAALVAKTRSAARTGRPGVARTGPPRIPAAPQATPSAAVRGGIAAAVDAAIARARAARIQLQATTLEERAAAIAAVREAAVATAEEVARLSHDETGLGRYDDKVVMTRAAAVRTPGTELLAPAYTGTRMSVARQRTSAYGVIASVLPMTVPNEAVVSHTIAMLSGGNAVVFMSHPSAARTTAAAVDICSQALAGAGLPADAVTLVTASGSEAAVELMRHPGIDLLVVTGGGGVVAEAMKVPVKSICAGPGNTPVIVDETADPTAAAACIYLGSSFDNTVGCIQEKEVFVPHRAAKGLVSALAAAGAHIATAAEIDALTDLLLTDPRPGQSSAVARDFIGRDASLILDAIGSSGAATLPRSVVAVVEPDHPFIWSEMLLPVLAVCPTASATDALDKALEAERGNRHSSIVHSRDPRYLAACERTLDVTVLVRNAPSFASVGVGSAQPFTVTLASRTGEGPTTARNFVRHHHVIDSISNGSAGDPV</sequence>
<dbReference type="PANTHER" id="PTHR11699">
    <property type="entry name" value="ALDEHYDE DEHYDROGENASE-RELATED"/>
    <property type="match status" value="1"/>
</dbReference>
<dbReference type="InterPro" id="IPR015590">
    <property type="entry name" value="Aldehyde_DH_dom"/>
</dbReference>
<dbReference type="InterPro" id="IPR016163">
    <property type="entry name" value="Ald_DH_C"/>
</dbReference>
<accession>A0ABP8J9P3</accession>
<feature type="domain" description="Aldehyde dehydrogenase" evidence="3">
    <location>
        <begin position="45"/>
        <end position="446"/>
    </location>
</feature>
<evidence type="ECO:0000259" key="3">
    <source>
        <dbReference type="Pfam" id="PF00171"/>
    </source>
</evidence>
<evidence type="ECO:0000313" key="4">
    <source>
        <dbReference type="EMBL" id="GAA4387386.1"/>
    </source>
</evidence>